<dbReference type="InterPro" id="IPR045023">
    <property type="entry name" value="FATA/B"/>
</dbReference>
<dbReference type="SUPFAM" id="SSF54637">
    <property type="entry name" value="Thioesterase/thiol ester dehydrase-isomerase"/>
    <property type="match status" value="1"/>
</dbReference>
<dbReference type="OrthoDB" id="1724019at2759"/>
<accession>A0A2U1LUY3</accession>
<dbReference type="Pfam" id="PF20791">
    <property type="entry name" value="Acyl-ACP_TE_C"/>
    <property type="match status" value="1"/>
</dbReference>
<protein>
    <submittedName>
        <fullName evidence="2">Acyl-ACP thioesterase, HotDog domain protein</fullName>
    </submittedName>
</protein>
<dbReference type="InterPro" id="IPR029069">
    <property type="entry name" value="HotDog_dom_sf"/>
</dbReference>
<dbReference type="InterPro" id="IPR049427">
    <property type="entry name" value="Acyl-ACP_TE_C"/>
</dbReference>
<feature type="domain" description="Acyl-ACP thioesterase-like C-terminal" evidence="1">
    <location>
        <begin position="121"/>
        <end position="215"/>
    </location>
</feature>
<dbReference type="Gene3D" id="3.10.129.10">
    <property type="entry name" value="Hotdog Thioesterase"/>
    <property type="match status" value="1"/>
</dbReference>
<evidence type="ECO:0000313" key="2">
    <source>
        <dbReference type="EMBL" id="PWA52784.1"/>
    </source>
</evidence>
<dbReference type="STRING" id="35608.A0A2U1LUY3"/>
<organism evidence="2 3">
    <name type="scientific">Artemisia annua</name>
    <name type="common">Sweet wormwood</name>
    <dbReference type="NCBI Taxonomy" id="35608"/>
    <lineage>
        <taxon>Eukaryota</taxon>
        <taxon>Viridiplantae</taxon>
        <taxon>Streptophyta</taxon>
        <taxon>Embryophyta</taxon>
        <taxon>Tracheophyta</taxon>
        <taxon>Spermatophyta</taxon>
        <taxon>Magnoliopsida</taxon>
        <taxon>eudicotyledons</taxon>
        <taxon>Gunneridae</taxon>
        <taxon>Pentapetalae</taxon>
        <taxon>asterids</taxon>
        <taxon>campanulids</taxon>
        <taxon>Asterales</taxon>
        <taxon>Asteraceae</taxon>
        <taxon>Asteroideae</taxon>
        <taxon>Anthemideae</taxon>
        <taxon>Artemisiinae</taxon>
        <taxon>Artemisia</taxon>
    </lineage>
</organism>
<dbReference type="GO" id="GO:0016297">
    <property type="term" value="F:fatty acyl-[ACP] hydrolase activity"/>
    <property type="evidence" value="ECO:0007669"/>
    <property type="project" value="InterPro"/>
</dbReference>
<evidence type="ECO:0000259" key="1">
    <source>
        <dbReference type="Pfam" id="PF20791"/>
    </source>
</evidence>
<proteinExistence type="predicted"/>
<dbReference type="EMBL" id="PKPP01007651">
    <property type="protein sequence ID" value="PWA52784.1"/>
    <property type="molecule type" value="Genomic_DNA"/>
</dbReference>
<reference evidence="2 3" key="1">
    <citation type="journal article" date="2018" name="Mol. Plant">
        <title>The genome of Artemisia annua provides insight into the evolution of Asteraceae family and artemisinin biosynthesis.</title>
        <authorList>
            <person name="Shen Q."/>
            <person name="Zhang L."/>
            <person name="Liao Z."/>
            <person name="Wang S."/>
            <person name="Yan T."/>
            <person name="Shi P."/>
            <person name="Liu M."/>
            <person name="Fu X."/>
            <person name="Pan Q."/>
            <person name="Wang Y."/>
            <person name="Lv Z."/>
            <person name="Lu X."/>
            <person name="Zhang F."/>
            <person name="Jiang W."/>
            <person name="Ma Y."/>
            <person name="Chen M."/>
            <person name="Hao X."/>
            <person name="Li L."/>
            <person name="Tang Y."/>
            <person name="Lv G."/>
            <person name="Zhou Y."/>
            <person name="Sun X."/>
            <person name="Brodelius P.E."/>
            <person name="Rose J.K.C."/>
            <person name="Tang K."/>
        </authorList>
    </citation>
    <scope>NUCLEOTIDE SEQUENCE [LARGE SCALE GENOMIC DNA]</scope>
    <source>
        <strain evidence="3">cv. Huhao1</strain>
        <tissue evidence="2">Leaf</tissue>
    </source>
</reference>
<dbReference type="AlphaFoldDB" id="A0A2U1LUY3"/>
<sequence>MASTQQGSTTCGRTMIKIPGSQYAMCPLCQSVSLFKTKIKGHLYANRLVNQDDLQRQPHQTLAAPQQIVAPPRPVNNATGGGDIKPGVGKGNMALLPGIEPGFEKENVALKFFNIEPGFCRSDLDINQHVNNAKYAGWILESVPKTIEENYELASISLEYLRECRKDSVVESHTYVTGSNNGKRGGYVHVECEHMLQLEIGSGGGEIMKGRTSWRPKYGK</sequence>
<dbReference type="PANTHER" id="PTHR31727:SF13">
    <property type="entry name" value="ACYL-[ACYL-CARRIER-PROTEIN] HYDROLASE"/>
    <property type="match status" value="1"/>
</dbReference>
<comment type="caution">
    <text evidence="2">The sequence shown here is derived from an EMBL/GenBank/DDBJ whole genome shotgun (WGS) entry which is preliminary data.</text>
</comment>
<name>A0A2U1LUY3_ARTAN</name>
<dbReference type="PANTHER" id="PTHR31727">
    <property type="entry name" value="OLEOYL-ACYL CARRIER PROTEIN THIOESTERASE 1, CHLOROPLASTIC"/>
    <property type="match status" value="1"/>
</dbReference>
<dbReference type="Proteomes" id="UP000245207">
    <property type="component" value="Unassembled WGS sequence"/>
</dbReference>
<dbReference type="GO" id="GO:0000036">
    <property type="term" value="F:acyl carrier activity"/>
    <property type="evidence" value="ECO:0007669"/>
    <property type="project" value="TreeGrafter"/>
</dbReference>
<keyword evidence="3" id="KW-1185">Reference proteome</keyword>
<evidence type="ECO:0000313" key="3">
    <source>
        <dbReference type="Proteomes" id="UP000245207"/>
    </source>
</evidence>
<gene>
    <name evidence="2" type="ORF">CTI12_AA453680</name>
</gene>